<dbReference type="Proteomes" id="UP000187203">
    <property type="component" value="Unassembled WGS sequence"/>
</dbReference>
<reference evidence="4" key="1">
    <citation type="submission" date="2013-09" db="EMBL/GenBank/DDBJ databases">
        <title>Corchorus olitorius genome sequencing.</title>
        <authorList>
            <person name="Alam M."/>
            <person name="Haque M.S."/>
            <person name="Islam M.S."/>
            <person name="Emdad E.M."/>
            <person name="Islam M.M."/>
            <person name="Ahmed B."/>
            <person name="Halim A."/>
            <person name="Hossen Q.M.M."/>
            <person name="Hossain M.Z."/>
            <person name="Ahmed R."/>
            <person name="Khan M.M."/>
            <person name="Islam R."/>
            <person name="Rashid M.M."/>
            <person name="Khan S.A."/>
            <person name="Rahman M.S."/>
            <person name="Alam M."/>
            <person name="Yahiya A.S."/>
            <person name="Khan M.S."/>
            <person name="Azam M.S."/>
            <person name="Haque T."/>
            <person name="Lashkar M.Z.H."/>
            <person name="Akhand A.I."/>
            <person name="Morshed G."/>
            <person name="Roy S."/>
            <person name="Uddin K.S."/>
            <person name="Rabeya T."/>
            <person name="Hossain A.S."/>
            <person name="Chowdhury A."/>
            <person name="Snigdha A.R."/>
            <person name="Mortoza M.S."/>
            <person name="Matin S.A."/>
            <person name="Hoque S.M.E."/>
            <person name="Islam M.K."/>
            <person name="Roy D.K."/>
            <person name="Haider R."/>
            <person name="Moosa M.M."/>
            <person name="Elias S.M."/>
            <person name="Hasan A.M."/>
            <person name="Jahan S."/>
            <person name="Shafiuddin M."/>
            <person name="Mahmood N."/>
            <person name="Shommy N.S."/>
        </authorList>
    </citation>
    <scope>NUCLEOTIDE SEQUENCE [LARGE SCALE GENOMIC DNA]</scope>
    <source>
        <strain evidence="4">cv. O-4</strain>
    </source>
</reference>
<feature type="signal peptide" evidence="1">
    <location>
        <begin position="1"/>
        <end position="20"/>
    </location>
</feature>
<keyword evidence="1" id="KW-0732">Signal</keyword>
<accession>A0A1R3GS43</accession>
<evidence type="ECO:0000313" key="4">
    <source>
        <dbReference type="Proteomes" id="UP000187203"/>
    </source>
</evidence>
<gene>
    <name evidence="3" type="ORF">COLO4_33682</name>
</gene>
<dbReference type="PANTHER" id="PTHR31151:SF0">
    <property type="entry name" value="PROLINE-TRNA LIGASE (DUF1680)"/>
    <property type="match status" value="1"/>
</dbReference>
<proteinExistence type="predicted"/>
<evidence type="ECO:0000256" key="1">
    <source>
        <dbReference type="SAM" id="SignalP"/>
    </source>
</evidence>
<dbReference type="Pfam" id="PF07944">
    <property type="entry name" value="Beta-AFase-like_GH127_cat"/>
    <property type="match status" value="1"/>
</dbReference>
<dbReference type="EMBL" id="AWUE01021805">
    <property type="protein sequence ID" value="OMO60913.1"/>
    <property type="molecule type" value="Genomic_DNA"/>
</dbReference>
<feature type="chain" id="PRO_5012571181" description="Non-reducing end beta-L-arabinofuranosidase-like GH127 catalytic domain-containing protein" evidence="1">
    <location>
        <begin position="21"/>
        <end position="142"/>
    </location>
</feature>
<feature type="domain" description="Non-reducing end beta-L-arabinofuranosidase-like GH127 catalytic" evidence="2">
    <location>
        <begin position="81"/>
        <end position="142"/>
    </location>
</feature>
<sequence length="142" mass="16568">MMRHFFILVLSFSLWGAANCKVCTNFNTDIAEGKRKAAAAPYHEHPADIHSLDEFNWAKMKRKLERFKVPDHFLKEVPLHNVRLDPKGLHGRAQQMTLHYLLMLDVDRLVWSFRKTAGLRTRGKPYGGWEKPKEELRGHYVG</sequence>
<organism evidence="3 4">
    <name type="scientific">Corchorus olitorius</name>
    <dbReference type="NCBI Taxonomy" id="93759"/>
    <lineage>
        <taxon>Eukaryota</taxon>
        <taxon>Viridiplantae</taxon>
        <taxon>Streptophyta</taxon>
        <taxon>Embryophyta</taxon>
        <taxon>Tracheophyta</taxon>
        <taxon>Spermatophyta</taxon>
        <taxon>Magnoliopsida</taxon>
        <taxon>eudicotyledons</taxon>
        <taxon>Gunneridae</taxon>
        <taxon>Pentapetalae</taxon>
        <taxon>rosids</taxon>
        <taxon>malvids</taxon>
        <taxon>Malvales</taxon>
        <taxon>Malvaceae</taxon>
        <taxon>Grewioideae</taxon>
        <taxon>Apeibeae</taxon>
        <taxon>Corchorus</taxon>
    </lineage>
</organism>
<dbReference type="AlphaFoldDB" id="A0A1R3GS43"/>
<dbReference type="InterPro" id="IPR012878">
    <property type="entry name" value="Beta-AFase-like_GH127_cat"/>
</dbReference>
<keyword evidence="4" id="KW-1185">Reference proteome</keyword>
<evidence type="ECO:0000313" key="3">
    <source>
        <dbReference type="EMBL" id="OMO60913.1"/>
    </source>
</evidence>
<name>A0A1R3GS43_9ROSI</name>
<dbReference type="OrthoDB" id="5358475at2759"/>
<comment type="caution">
    <text evidence="3">The sequence shown here is derived from an EMBL/GenBank/DDBJ whole genome shotgun (WGS) entry which is preliminary data.</text>
</comment>
<evidence type="ECO:0000259" key="2">
    <source>
        <dbReference type="Pfam" id="PF07944"/>
    </source>
</evidence>
<protein>
    <recommendedName>
        <fullName evidence="2">Non-reducing end beta-L-arabinofuranosidase-like GH127 catalytic domain-containing protein</fullName>
    </recommendedName>
</protein>
<dbReference type="PANTHER" id="PTHR31151">
    <property type="entry name" value="PROLINE-TRNA LIGASE (DUF1680)"/>
    <property type="match status" value="1"/>
</dbReference>